<keyword evidence="4" id="KW-1185">Reference proteome</keyword>
<feature type="region of interest" description="Disordered" evidence="2">
    <location>
        <begin position="1125"/>
        <end position="1161"/>
    </location>
</feature>
<name>A0ABQ6N955_9STRA</name>
<feature type="region of interest" description="Disordered" evidence="2">
    <location>
        <begin position="980"/>
        <end position="1055"/>
    </location>
</feature>
<feature type="region of interest" description="Disordered" evidence="2">
    <location>
        <begin position="870"/>
        <end position="899"/>
    </location>
</feature>
<evidence type="ECO:0000313" key="3">
    <source>
        <dbReference type="EMBL" id="GMI51501.1"/>
    </source>
</evidence>
<evidence type="ECO:0000313" key="4">
    <source>
        <dbReference type="Proteomes" id="UP001165060"/>
    </source>
</evidence>
<feature type="coiled-coil region" evidence="1">
    <location>
        <begin position="723"/>
        <end position="785"/>
    </location>
</feature>
<feature type="compositionally biased region" description="Basic and acidic residues" evidence="2">
    <location>
        <begin position="838"/>
        <end position="854"/>
    </location>
</feature>
<feature type="region of interest" description="Disordered" evidence="2">
    <location>
        <begin position="103"/>
        <end position="125"/>
    </location>
</feature>
<comment type="caution">
    <text evidence="3">The sequence shown here is derived from an EMBL/GenBank/DDBJ whole genome shotgun (WGS) entry which is preliminary data.</text>
</comment>
<feature type="compositionally biased region" description="Acidic residues" evidence="2">
    <location>
        <begin position="870"/>
        <end position="884"/>
    </location>
</feature>
<protein>
    <recommendedName>
        <fullName evidence="5">Sfi1 spindle body domain-containing protein</fullName>
    </recommendedName>
</protein>
<feature type="compositionally biased region" description="Basic and acidic residues" evidence="2">
    <location>
        <begin position="885"/>
        <end position="894"/>
    </location>
</feature>
<evidence type="ECO:0000256" key="2">
    <source>
        <dbReference type="SAM" id="MobiDB-lite"/>
    </source>
</evidence>
<feature type="coiled-coil region" evidence="1">
    <location>
        <begin position="358"/>
        <end position="445"/>
    </location>
</feature>
<feature type="compositionally biased region" description="Basic and acidic residues" evidence="2">
    <location>
        <begin position="106"/>
        <end position="125"/>
    </location>
</feature>
<feature type="compositionally biased region" description="Basic and acidic residues" evidence="2">
    <location>
        <begin position="983"/>
        <end position="999"/>
    </location>
</feature>
<sequence length="1161" mass="131476">MPSRPSTSTPNLALSVPLTSSLPIAERSLEEVMVARLQTQSLLSTYARAQPPLEMLDLERNRAEEEKKLAARVKRYGSGKKYPGVSDAMVRSMSAGVARFGGAQVAKDRSQKLPRDAKNGRKKDRDADTMFLETFIRPMTTGQRTGGSVGTGVGAGSEAFDMGMGLGMGSTGSPVVDFPDAPSVRQDPTKPDFSSTKSVTLTAARAAQAAVPDPDLEEADMTPAQLQAKLVATLTKQCNDLAWRVVAMEEELKAARRAQQLEPRAGVRKQEEAQMKLGLRPGTEILGLKRRGAGKGKGAVAEETTEEGVKGPTHPKLLPIEKTANNISGLIVDLTKSLFGDASTQSESAAMTEALRAHEKEKIRRERYEAARKEWKRMHAVDLVLVLEMECERQTKLEEKIEAFKKMLNDKKREVFLREWHGVMLENLEQRKETLRKAKEMEDRHFQRIMRIMVKSWFDAAHGQWSRKGSMDRHRGRMEEAREILEEKLKSRGEDVGLITKEMLVEESVRMVMERLEKNRRYHSQLQCMHAMSNAVAEAAENARLSIKHYKLNILRKVFIPWTEWTYLNSIGLDKARWKAPRKLIVSYNQSAVDNFSDRRVKKLFWKLWTPVTKRYGDAKRMRRRNLSNFVRRHLAAWQIVAKNQRSLTAWAVGEWKAYSVRLMEAPFRMWFVWMDQRKRKKADQQRLVTAYIRTKHRKFLWNILRGWRHQAVYGRIAGLYSRNDLMKSLTEQKQQCKVMENEMNLYIGSVNEMNKMLEINTKKVKEMEVKMRKKDDKARELRLAMHHCEQEMVRMQSLVDSVQQVAPGVAKHILELQGGEFDFGTRGLGALVTLRKTEEKETGKPTELSKFDMQEEEDDGGLLFGQEESDAEAEEGADGEGGEGGEKEEKVPAEDTAAMDADSYRMNWVLNRCDYRNVDLDDIAPDDEEEGGPKAEVARLRQQLVNMHALFEFLRGGDIELLSEKERAQWTAEKIASGVPDAEPKKEGATEEMVREGEGGGGGRETGLGMELGGGIAEEGEGEGAGEGDVPQTSPEKPDERPHTPPPLEKVNRKWKKITNPATVTGQPYQWKDFVLSLNRKLPKNRKTETTQDKLMVRMQIGKERTENIVLEATAKRQRAPVAVPLDGSDVSENIYTGKEFEDMTKPVTPRGWELDPGRS</sequence>
<feature type="compositionally biased region" description="Gly residues" evidence="2">
    <location>
        <begin position="1000"/>
        <end position="1018"/>
    </location>
</feature>
<keyword evidence="1" id="KW-0175">Coiled coil</keyword>
<accession>A0ABQ6N955</accession>
<evidence type="ECO:0000256" key="1">
    <source>
        <dbReference type="SAM" id="Coils"/>
    </source>
</evidence>
<reference evidence="3 4" key="1">
    <citation type="journal article" date="2023" name="Commun. Biol.">
        <title>Genome analysis of Parmales, the sister group of diatoms, reveals the evolutionary specialization of diatoms from phago-mixotrophs to photoautotrophs.</title>
        <authorList>
            <person name="Ban H."/>
            <person name="Sato S."/>
            <person name="Yoshikawa S."/>
            <person name="Yamada K."/>
            <person name="Nakamura Y."/>
            <person name="Ichinomiya M."/>
            <person name="Sato N."/>
            <person name="Blanc-Mathieu R."/>
            <person name="Endo H."/>
            <person name="Kuwata A."/>
            <person name="Ogata H."/>
        </authorList>
    </citation>
    <scope>NUCLEOTIDE SEQUENCE [LARGE SCALE GENOMIC DNA]</scope>
</reference>
<feature type="region of interest" description="Disordered" evidence="2">
    <location>
        <begin position="838"/>
        <end position="858"/>
    </location>
</feature>
<organism evidence="3 4">
    <name type="scientific">Tetraparma gracilis</name>
    <dbReference type="NCBI Taxonomy" id="2962635"/>
    <lineage>
        <taxon>Eukaryota</taxon>
        <taxon>Sar</taxon>
        <taxon>Stramenopiles</taxon>
        <taxon>Ochrophyta</taxon>
        <taxon>Bolidophyceae</taxon>
        <taxon>Parmales</taxon>
        <taxon>Triparmaceae</taxon>
        <taxon>Tetraparma</taxon>
    </lineage>
</organism>
<dbReference type="EMBL" id="BRYB01006550">
    <property type="protein sequence ID" value="GMI51501.1"/>
    <property type="molecule type" value="Genomic_DNA"/>
</dbReference>
<feature type="region of interest" description="Disordered" evidence="2">
    <location>
        <begin position="290"/>
        <end position="317"/>
    </location>
</feature>
<gene>
    <name evidence="3" type="ORF">TeGR_g7956</name>
</gene>
<evidence type="ECO:0008006" key="5">
    <source>
        <dbReference type="Google" id="ProtNLM"/>
    </source>
</evidence>
<proteinExistence type="predicted"/>
<dbReference type="Proteomes" id="UP001165060">
    <property type="component" value="Unassembled WGS sequence"/>
</dbReference>